<dbReference type="Pfam" id="PF04005">
    <property type="entry name" value="Hus1"/>
    <property type="match status" value="1"/>
</dbReference>
<dbReference type="PANTHER" id="PTHR12900:SF0">
    <property type="entry name" value="CHECKPOINT PROTEIN"/>
    <property type="match status" value="1"/>
</dbReference>
<dbReference type="RefSeq" id="XP_016466053.1">
    <property type="nucleotide sequence ID" value="XM_016610567.1"/>
</dbReference>
<dbReference type="GO" id="GO:0035861">
    <property type="term" value="C:site of double-strand break"/>
    <property type="evidence" value="ECO:0000318"/>
    <property type="project" value="GO_Central"/>
</dbReference>
<proteinExistence type="inferred from homology"/>
<accession>A0A1S3ZP67</accession>
<dbReference type="OMA" id="YHITSQS"/>
<dbReference type="GeneID" id="107788834"/>
<evidence type="ECO:0000256" key="1">
    <source>
        <dbReference type="ARBA" id="ARBA00004123"/>
    </source>
</evidence>
<dbReference type="GO" id="GO:0000723">
    <property type="term" value="P:telomere maintenance"/>
    <property type="evidence" value="ECO:0000318"/>
    <property type="project" value="GO_Central"/>
</dbReference>
<evidence type="ECO:0000256" key="2">
    <source>
        <dbReference type="ARBA" id="ARBA00005563"/>
    </source>
</evidence>
<dbReference type="AlphaFoldDB" id="A0A1S3ZP67"/>
<evidence type="ECO:0000313" key="5">
    <source>
        <dbReference type="Proteomes" id="UP000790787"/>
    </source>
</evidence>
<evidence type="ECO:0000313" key="6">
    <source>
        <dbReference type="RefSeq" id="XP_016466053.1"/>
    </source>
</evidence>
<dbReference type="KEGG" id="nta:107788834"/>
<dbReference type="GO" id="GO:0006289">
    <property type="term" value="P:nucleotide-excision repair"/>
    <property type="evidence" value="ECO:0000318"/>
    <property type="project" value="GO_Central"/>
</dbReference>
<dbReference type="Proteomes" id="UP000790787">
    <property type="component" value="Chromosome 6"/>
</dbReference>
<dbReference type="GO" id="GO:0005730">
    <property type="term" value="C:nucleolus"/>
    <property type="evidence" value="ECO:0007669"/>
    <property type="project" value="InterPro"/>
</dbReference>
<comment type="similarity">
    <text evidence="2 4">Belongs to the HUS1 family.</text>
</comment>
<dbReference type="PaxDb" id="4097-A0A1S3ZP67"/>
<dbReference type="PIRSF" id="PIRSF011312">
    <property type="entry name" value="Cell_cycle_HUS1"/>
    <property type="match status" value="1"/>
</dbReference>
<comment type="subcellular location">
    <subcellularLocation>
        <location evidence="1">Nucleus</location>
    </subcellularLocation>
</comment>
<keyword evidence="5" id="KW-1185">Reference proteome</keyword>
<keyword evidence="3" id="KW-0539">Nucleus</keyword>
<name>A0A1S3ZP67_TOBAC</name>
<organism evidence="5 6">
    <name type="scientific">Nicotiana tabacum</name>
    <name type="common">Common tobacco</name>
    <dbReference type="NCBI Taxonomy" id="4097"/>
    <lineage>
        <taxon>Eukaryota</taxon>
        <taxon>Viridiplantae</taxon>
        <taxon>Streptophyta</taxon>
        <taxon>Embryophyta</taxon>
        <taxon>Tracheophyta</taxon>
        <taxon>Spermatophyta</taxon>
        <taxon>Magnoliopsida</taxon>
        <taxon>eudicotyledons</taxon>
        <taxon>Gunneridae</taxon>
        <taxon>Pentapetalae</taxon>
        <taxon>asterids</taxon>
        <taxon>lamiids</taxon>
        <taxon>Solanales</taxon>
        <taxon>Solanaceae</taxon>
        <taxon>Nicotianoideae</taxon>
        <taxon>Nicotianeae</taxon>
        <taxon>Nicotiana</taxon>
    </lineage>
</organism>
<sequence length="327" mass="36640">MKFRAFLTDNGVNLLDKRFLPALDKMGKICYLYLTRDHVYFLHNLLNGDGIQSIAQFRIEALFDEYRISSQNDDRISFTIDLSLLHRALRSIISIYTEFSASHGGDPVGDSAPNRLQIKLVKKLPPHSQQPMPFLTLEAKGYRSAVIQDVPISKPLSRSDVLELQAALDMAQDLPQTLIRVPDMHQLQNFVDRMKNVGDVLNVSISKYGDLHLQVSTTLITLGAEFRKLLVIGEQAESPTGDQNLSAQSRTRVALQRGDAMMVQVSVKHFFKSLQCHFAKPDCAFYGIAQQGACLTVIFQFFIPGTHQTDKAISLYCRLPVLDPGSS</sequence>
<dbReference type="STRING" id="4097.A0A1S3ZP67"/>
<dbReference type="PANTHER" id="PTHR12900">
    <property type="entry name" value="MITOTIC AND DNA DAMAGE CHECKPOINT PROTEIN HUS1"/>
    <property type="match status" value="1"/>
</dbReference>
<dbReference type="GO" id="GO:0031573">
    <property type="term" value="P:mitotic intra-S DNA damage checkpoint signaling"/>
    <property type="evidence" value="ECO:0000318"/>
    <property type="project" value="GO_Central"/>
</dbReference>
<dbReference type="GO" id="GO:0030896">
    <property type="term" value="C:checkpoint clamp complex"/>
    <property type="evidence" value="ECO:0000318"/>
    <property type="project" value="GO_Central"/>
</dbReference>
<gene>
    <name evidence="6" type="primary">LOC107788834</name>
</gene>
<evidence type="ECO:0000256" key="3">
    <source>
        <dbReference type="ARBA" id="ARBA00023242"/>
    </source>
</evidence>
<evidence type="ECO:0000256" key="4">
    <source>
        <dbReference type="PIRNR" id="PIRNR011312"/>
    </source>
</evidence>
<dbReference type="InterPro" id="IPR007150">
    <property type="entry name" value="HUS1/Mec3"/>
</dbReference>
<reference evidence="5" key="1">
    <citation type="journal article" date="2014" name="Nat. Commun.">
        <title>The tobacco genome sequence and its comparison with those of tomato and potato.</title>
        <authorList>
            <person name="Sierro N."/>
            <person name="Battey J.N."/>
            <person name="Ouadi S."/>
            <person name="Bakaher N."/>
            <person name="Bovet L."/>
            <person name="Willig A."/>
            <person name="Goepfert S."/>
            <person name="Peitsch M.C."/>
            <person name="Ivanov N.V."/>
        </authorList>
    </citation>
    <scope>NUCLEOTIDE SEQUENCE [LARGE SCALE GENOMIC DNA]</scope>
</reference>
<dbReference type="InterPro" id="IPR016580">
    <property type="entry name" value="HUS1"/>
</dbReference>
<dbReference type="RefSeq" id="XP_016466053.1">
    <property type="nucleotide sequence ID" value="XM_016610567.2"/>
</dbReference>
<dbReference type="OrthoDB" id="337750at2759"/>
<protein>
    <recommendedName>
        <fullName evidence="4">Checkpoint protein</fullName>
    </recommendedName>
</protein>
<reference evidence="6" key="2">
    <citation type="submission" date="2025-08" db="UniProtKB">
        <authorList>
            <consortium name="RefSeq"/>
        </authorList>
    </citation>
    <scope>IDENTIFICATION</scope>
    <source>
        <tissue evidence="6">Leaf</tissue>
    </source>
</reference>
<dbReference type="GO" id="GO:0000724">
    <property type="term" value="P:double-strand break repair via homologous recombination"/>
    <property type="evidence" value="ECO:0000318"/>
    <property type="project" value="GO_Central"/>
</dbReference>
<dbReference type="GO" id="GO:0044778">
    <property type="term" value="P:meiotic DNA integrity checkpoint signaling"/>
    <property type="evidence" value="ECO:0000318"/>
    <property type="project" value="GO_Central"/>
</dbReference>
<dbReference type="FunFam" id="3.70.10.10:FF:000010">
    <property type="entry name" value="Checkpoint protein"/>
    <property type="match status" value="1"/>
</dbReference>
<dbReference type="GO" id="GO:0033314">
    <property type="term" value="P:mitotic DNA replication checkpoint signaling"/>
    <property type="evidence" value="ECO:0000318"/>
    <property type="project" value="GO_Central"/>
</dbReference>
<dbReference type="Gene3D" id="3.70.10.10">
    <property type="match status" value="1"/>
</dbReference>